<sequence length="571" mass="66920">MQFDFKKYITEKYLTERLQSDILIHELLNDKDGMFTYYKLPYPGTIYKKALTCYNLLKSWITSAFVTWDNTFKSGGFSIGITNIDTDEKVKKFHKIYMDKVEEYKNLTSKLFIKPDPQILSSLISGVSKYNTGKFELARRDIYNIIDEFFTRYTWQQLKTDKQLYSDVQNKINNCLAFWMRDGRILCVSRANQIILYNITLNNSYVTELNGKRFSGNMTKETIEDAVRKDNLIVNTLKCTLSDGTELEWPTVSRQSYVGDRQDLCGIDFVKEFLDINKCIDYKSLKFYQVGKFISHSSSLAKATSWGDKEDDYVIIYEPDGFYKDEKGNIKSTYIYNGERITYSKDNTDSYNDMKSNMAFSDRKKNHRVEYEKKENSVYKWVKDLFGTYQPYANGKNSKMFEFGLKLSEYDYDSLYGDDGYCNKIALQNIKRYKLIISQRHAITGISEFADKLNVISQEIKSFGIEGKGLCIKLKTLLLTDNEKYKELTFLYGAYMAMLNQMLSKFGKVHASFSLFKKQYQTIKKSDKSNEFTHKEIDRDRERIQKALEDLQVNCEEMIKLKDKIKTTMSE</sequence>
<dbReference type="EMBL" id="OR769222">
    <property type="protein sequence ID" value="WQJ53167.1"/>
    <property type="molecule type" value="Genomic_DNA"/>
</dbReference>
<accession>A0ABZ0Z1T6</accession>
<reference evidence="2 3" key="1">
    <citation type="submission" date="2023-11" db="EMBL/GenBank/DDBJ databases">
        <authorList>
            <person name="Cook R."/>
            <person name="Crisci M."/>
            <person name="Pye H."/>
            <person name="Adriaenssens E."/>
            <person name="Santini J."/>
        </authorList>
    </citation>
    <scope>NUCLEOTIDE SEQUENCE [LARGE SCALE GENOMIC DNA]</scope>
    <source>
        <strain evidence="2">Lak_Megaphage_RVC_JS4_GC31</strain>
    </source>
</reference>
<feature type="coiled-coil region" evidence="1">
    <location>
        <begin position="534"/>
        <end position="568"/>
    </location>
</feature>
<dbReference type="Proteomes" id="UP001349343">
    <property type="component" value="Segment"/>
</dbReference>
<name>A0ABZ0Z1T6_9CAUD</name>
<proteinExistence type="predicted"/>
<evidence type="ECO:0000256" key="1">
    <source>
        <dbReference type="SAM" id="Coils"/>
    </source>
</evidence>
<evidence type="ECO:0000313" key="3">
    <source>
        <dbReference type="Proteomes" id="UP001349343"/>
    </source>
</evidence>
<evidence type="ECO:0000313" key="2">
    <source>
        <dbReference type="EMBL" id="WQJ53167.1"/>
    </source>
</evidence>
<organism evidence="2 3">
    <name type="scientific">phage Lak_Megaphage_RVC_JS4_GC31</name>
    <dbReference type="NCBI Taxonomy" id="3109228"/>
    <lineage>
        <taxon>Viruses</taxon>
        <taxon>Duplodnaviria</taxon>
        <taxon>Heunggongvirae</taxon>
        <taxon>Uroviricota</taxon>
        <taxon>Caudoviricetes</taxon>
        <taxon>Caudoviricetes code 15 clade</taxon>
    </lineage>
</organism>
<keyword evidence="3" id="KW-1185">Reference proteome</keyword>
<keyword evidence="1" id="KW-0175">Coiled coil</keyword>
<protein>
    <submittedName>
        <fullName evidence="2">Uncharacterized protein</fullName>
    </submittedName>
</protein>